<evidence type="ECO:0000313" key="4">
    <source>
        <dbReference type="Proteomes" id="UP000283993"/>
    </source>
</evidence>
<comment type="caution">
    <text evidence="3">The sequence shown here is derived from an EMBL/GenBank/DDBJ whole genome shotgun (WGS) entry which is preliminary data.</text>
</comment>
<gene>
    <name evidence="3" type="ORF">SAOR_13440</name>
</gene>
<dbReference type="Pfam" id="PF04337">
    <property type="entry name" value="DUF480"/>
    <property type="match status" value="1"/>
</dbReference>
<dbReference type="PANTHER" id="PTHR38768:SF1">
    <property type="entry name" value="UPF0502 PROTEIN YCEH"/>
    <property type="match status" value="1"/>
</dbReference>
<proteinExistence type="inferred from homology"/>
<dbReference type="HAMAP" id="MF_01584">
    <property type="entry name" value="UPF0502"/>
    <property type="match status" value="1"/>
</dbReference>
<dbReference type="Proteomes" id="UP000283993">
    <property type="component" value="Unassembled WGS sequence"/>
</dbReference>
<keyword evidence="2" id="KW-0175">Coiled coil</keyword>
<feature type="coiled-coil region" evidence="2">
    <location>
        <begin position="197"/>
        <end position="224"/>
    </location>
</feature>
<keyword evidence="4" id="KW-1185">Reference proteome</keyword>
<evidence type="ECO:0000256" key="2">
    <source>
        <dbReference type="SAM" id="Coils"/>
    </source>
</evidence>
<dbReference type="SUPFAM" id="SSF46785">
    <property type="entry name" value="Winged helix' DNA-binding domain"/>
    <property type="match status" value="2"/>
</dbReference>
<evidence type="ECO:0000313" key="3">
    <source>
        <dbReference type="EMBL" id="ROO24976.1"/>
    </source>
</evidence>
<dbReference type="Gene3D" id="1.10.10.10">
    <property type="entry name" value="Winged helix-like DNA-binding domain superfamily/Winged helix DNA-binding domain"/>
    <property type="match status" value="2"/>
</dbReference>
<dbReference type="InterPro" id="IPR036390">
    <property type="entry name" value="WH_DNA-bd_sf"/>
</dbReference>
<organism evidence="3 4">
    <name type="scientific">Salinisphaera orenii MK-B5</name>
    <dbReference type="NCBI Taxonomy" id="856730"/>
    <lineage>
        <taxon>Bacteria</taxon>
        <taxon>Pseudomonadati</taxon>
        <taxon>Pseudomonadota</taxon>
        <taxon>Gammaproteobacteria</taxon>
        <taxon>Salinisphaerales</taxon>
        <taxon>Salinisphaeraceae</taxon>
        <taxon>Salinisphaera</taxon>
    </lineage>
</organism>
<protein>
    <submittedName>
        <fullName evidence="3">Uncharacterized protein</fullName>
    </submittedName>
</protein>
<dbReference type="InterPro" id="IPR036388">
    <property type="entry name" value="WH-like_DNA-bd_sf"/>
</dbReference>
<dbReference type="PANTHER" id="PTHR38768">
    <property type="entry name" value="UPF0502 PROTEIN YCEH"/>
    <property type="match status" value="1"/>
</dbReference>
<accession>A0A423PHM3</accession>
<evidence type="ECO:0000256" key="1">
    <source>
        <dbReference type="HAMAP-Rule" id="MF_01584"/>
    </source>
</evidence>
<name>A0A423PHM3_9GAMM</name>
<comment type="similarity">
    <text evidence="1">Belongs to the UPF0502 family.</text>
</comment>
<reference evidence="3 4" key="1">
    <citation type="submission" date="2013-10" db="EMBL/GenBank/DDBJ databases">
        <title>Salinisphaera orenii MK-B5 Genome Sequencing.</title>
        <authorList>
            <person name="Lai Q."/>
            <person name="Li C."/>
            <person name="Shao Z."/>
        </authorList>
    </citation>
    <scope>NUCLEOTIDE SEQUENCE [LARGE SCALE GENOMIC DNA]</scope>
    <source>
        <strain evidence="3 4">MK-B5</strain>
    </source>
</reference>
<sequence length="229" mass="25269">MMARPHNATPMLAKLTDVEARLIGSLMEKSVTTPDQMPLTLNALTNACNQKSAREPVMALKPAEVQRTARGLRDRSLIHIEENFRTGVEKYKQRLCNTTYNDLQLKPAQYAVLTLLLLRGPQTPGELRARSGRLHTFEDNAAVTDAVAELIGDDDSALLVQLPRTPGRKEAELMHQLCGPVDVAAHADKAAVSRGDGESARQRIAKLEARVSELESENAELRRRLDETG</sequence>
<dbReference type="EMBL" id="AYKH01000040">
    <property type="protein sequence ID" value="ROO24976.1"/>
    <property type="molecule type" value="Genomic_DNA"/>
</dbReference>
<dbReference type="InterPro" id="IPR007432">
    <property type="entry name" value="DUF480"/>
</dbReference>
<dbReference type="AlphaFoldDB" id="A0A423PHM3"/>